<name>A0ABM1IZ33_POLDO</name>
<proteinExistence type="inferred from homology"/>
<sequence>MSRKTKDLSKANKDELFKFLDSFDVIFSDCDGVLWHIDAPMENSIEALNKLRSFKKKVFFVTNNSTSSVKNICDKLRRNGFDANEDQVIVLSKVLIWYLKKIHFQGQVYTIGSNALRNNLSDAGIELLDENIPTISTNDVLTILNEVSDRESVKAVIADFDANCSWANLNLAIACLKRDDVLYLTGAVDKIVYRKNDTTIIGPGPLIDIITEYSGREPIPIGKPSEILRDYIFEFCNVTNPQRCLFIGDSINQDMKFAALCDFQKLFVSSGIDSFEDSQKLLQELPEYYVPNLGQMLNIMKNLN</sequence>
<dbReference type="PIRSF" id="PIRSF000915">
    <property type="entry name" value="PGP-type_phosphatase"/>
    <property type="match status" value="1"/>
</dbReference>
<evidence type="ECO:0000313" key="2">
    <source>
        <dbReference type="Proteomes" id="UP000694924"/>
    </source>
</evidence>
<dbReference type="Proteomes" id="UP000694924">
    <property type="component" value="Unplaced"/>
</dbReference>
<accession>A0ABM1IZ33</accession>
<dbReference type="InterPro" id="IPR036412">
    <property type="entry name" value="HAD-like_sf"/>
</dbReference>
<dbReference type="NCBIfam" id="TIGR01460">
    <property type="entry name" value="HAD-SF-IIA"/>
    <property type="match status" value="1"/>
</dbReference>
<dbReference type="SUPFAM" id="SSF56784">
    <property type="entry name" value="HAD-like"/>
    <property type="match status" value="1"/>
</dbReference>
<keyword evidence="1" id="KW-0378">Hydrolase</keyword>
<reference evidence="3" key="1">
    <citation type="submission" date="2025-08" db="UniProtKB">
        <authorList>
            <consortium name="RefSeq"/>
        </authorList>
    </citation>
    <scope>IDENTIFICATION</scope>
    <source>
        <tissue evidence="3">Whole body</tissue>
    </source>
</reference>
<dbReference type="Gene3D" id="3.40.50.1000">
    <property type="entry name" value="HAD superfamily/HAD-like"/>
    <property type="match status" value="2"/>
</dbReference>
<dbReference type="InterPro" id="IPR006357">
    <property type="entry name" value="HAD-SF_hydro_IIA"/>
</dbReference>
<dbReference type="PANTHER" id="PTHR19288">
    <property type="entry name" value="4-NITROPHENYLPHOSPHATASE-RELATED"/>
    <property type="match status" value="1"/>
</dbReference>
<comment type="similarity">
    <text evidence="1">Belongs to the HAD-like hydrolase superfamily.</text>
</comment>
<dbReference type="Pfam" id="PF13242">
    <property type="entry name" value="Hydrolase_like"/>
    <property type="match status" value="1"/>
</dbReference>
<gene>
    <name evidence="3" type="primary">LOC107071196</name>
</gene>
<dbReference type="RefSeq" id="XP_015185470.1">
    <property type="nucleotide sequence ID" value="XM_015329984.1"/>
</dbReference>
<keyword evidence="2" id="KW-1185">Reference proteome</keyword>
<dbReference type="GeneID" id="107071196"/>
<protein>
    <submittedName>
        <fullName evidence="3">4-nitrophenylphosphatase-like</fullName>
    </submittedName>
</protein>
<evidence type="ECO:0000313" key="3">
    <source>
        <dbReference type="RefSeq" id="XP_015185470.1"/>
    </source>
</evidence>
<dbReference type="Pfam" id="PF13344">
    <property type="entry name" value="Hydrolase_6"/>
    <property type="match status" value="1"/>
</dbReference>
<evidence type="ECO:0000256" key="1">
    <source>
        <dbReference type="PIRNR" id="PIRNR000915"/>
    </source>
</evidence>
<dbReference type="InterPro" id="IPR023214">
    <property type="entry name" value="HAD_sf"/>
</dbReference>
<dbReference type="PANTHER" id="PTHR19288:SF4">
    <property type="entry name" value="RE04130P-RELATED"/>
    <property type="match status" value="1"/>
</dbReference>
<organism evidence="2 3">
    <name type="scientific">Polistes dominula</name>
    <name type="common">European paper wasp</name>
    <name type="synonym">Vespa dominula</name>
    <dbReference type="NCBI Taxonomy" id="743375"/>
    <lineage>
        <taxon>Eukaryota</taxon>
        <taxon>Metazoa</taxon>
        <taxon>Ecdysozoa</taxon>
        <taxon>Arthropoda</taxon>
        <taxon>Hexapoda</taxon>
        <taxon>Insecta</taxon>
        <taxon>Pterygota</taxon>
        <taxon>Neoptera</taxon>
        <taxon>Endopterygota</taxon>
        <taxon>Hymenoptera</taxon>
        <taxon>Apocrita</taxon>
        <taxon>Aculeata</taxon>
        <taxon>Vespoidea</taxon>
        <taxon>Vespidae</taxon>
        <taxon>Polistinae</taxon>
        <taxon>Polistini</taxon>
        <taxon>Polistes</taxon>
    </lineage>
</organism>